<protein>
    <submittedName>
        <fullName evidence="1">Uncharacterized protein</fullName>
    </submittedName>
</protein>
<gene>
    <name evidence="1" type="ORF">F6B40_03280</name>
</gene>
<dbReference type="AlphaFoldDB" id="A0A5N0TJY1"/>
<organism evidence="1 2">
    <name type="scientific">Microbacterium caowuchunii</name>
    <dbReference type="NCBI Taxonomy" id="2614638"/>
    <lineage>
        <taxon>Bacteria</taxon>
        <taxon>Bacillati</taxon>
        <taxon>Actinomycetota</taxon>
        <taxon>Actinomycetes</taxon>
        <taxon>Micrococcales</taxon>
        <taxon>Microbacteriaceae</taxon>
        <taxon>Microbacterium</taxon>
    </lineage>
</organism>
<reference evidence="2" key="1">
    <citation type="submission" date="2019-09" db="EMBL/GenBank/DDBJ databases">
        <title>Mumia zhuanghuii sp. nov. isolated from the intestinal contents of plateau pika (Ochotona curzoniae) in the Qinghai-Tibet plateau of China.</title>
        <authorList>
            <person name="Tian Z."/>
        </authorList>
    </citation>
    <scope>NUCLEOTIDE SEQUENCE [LARGE SCALE GENOMIC DNA]</scope>
    <source>
        <strain evidence="2">L-033</strain>
    </source>
</reference>
<evidence type="ECO:0000313" key="2">
    <source>
        <dbReference type="Proteomes" id="UP000326838"/>
    </source>
</evidence>
<accession>A0A5N0TJY1</accession>
<evidence type="ECO:0000313" key="1">
    <source>
        <dbReference type="EMBL" id="KAA9134748.1"/>
    </source>
</evidence>
<dbReference type="EMBL" id="VYUY01000006">
    <property type="protein sequence ID" value="KAA9134748.1"/>
    <property type="molecule type" value="Genomic_DNA"/>
</dbReference>
<name>A0A5N0TJY1_9MICO</name>
<keyword evidence="2" id="KW-1185">Reference proteome</keyword>
<dbReference type="RefSeq" id="WP_150892104.1">
    <property type="nucleotide sequence ID" value="NZ_VYUY01000006.1"/>
</dbReference>
<dbReference type="Proteomes" id="UP000326838">
    <property type="component" value="Unassembled WGS sequence"/>
</dbReference>
<sequence length="83" mass="9407">MSNDRRSRAAEQHTQLISVGPGAWCVCDASVPENDARRLIAYLERVDGHVEVVWVHERRPPVRFESLTFAFDAVRDVLAGMRS</sequence>
<comment type="caution">
    <text evidence="1">The sequence shown here is derived from an EMBL/GenBank/DDBJ whole genome shotgun (WGS) entry which is preliminary data.</text>
</comment>
<proteinExistence type="predicted"/>